<gene>
    <name evidence="5" type="ORF">OXX778_LOCUS15743</name>
</gene>
<proteinExistence type="predicted"/>
<evidence type="ECO:0000313" key="6">
    <source>
        <dbReference type="Proteomes" id="UP000663879"/>
    </source>
</evidence>
<comment type="caution">
    <text evidence="5">The sequence shown here is derived from an EMBL/GenBank/DDBJ whole genome shotgun (WGS) entry which is preliminary data.</text>
</comment>
<keyword evidence="2" id="KW-0863">Zinc-finger</keyword>
<organism evidence="5 6">
    <name type="scientific">Brachionus calyciflorus</name>
    <dbReference type="NCBI Taxonomy" id="104777"/>
    <lineage>
        <taxon>Eukaryota</taxon>
        <taxon>Metazoa</taxon>
        <taxon>Spiralia</taxon>
        <taxon>Gnathifera</taxon>
        <taxon>Rotifera</taxon>
        <taxon>Eurotatoria</taxon>
        <taxon>Monogononta</taxon>
        <taxon>Pseudotrocha</taxon>
        <taxon>Ploima</taxon>
        <taxon>Brachionidae</taxon>
        <taxon>Brachionus</taxon>
    </lineage>
</organism>
<protein>
    <recommendedName>
        <fullName evidence="4">FLYWCH-type domain-containing protein</fullName>
    </recommendedName>
</protein>
<keyword evidence="6" id="KW-1185">Reference proteome</keyword>
<dbReference type="AlphaFoldDB" id="A0A814FNV3"/>
<dbReference type="EMBL" id="CAJNOC010003545">
    <property type="protein sequence ID" value="CAF0987501.1"/>
    <property type="molecule type" value="Genomic_DNA"/>
</dbReference>
<dbReference type="GO" id="GO:0008270">
    <property type="term" value="F:zinc ion binding"/>
    <property type="evidence" value="ECO:0007669"/>
    <property type="project" value="UniProtKB-KW"/>
</dbReference>
<reference evidence="5" key="1">
    <citation type="submission" date="2021-02" db="EMBL/GenBank/DDBJ databases">
        <authorList>
            <person name="Nowell W R."/>
        </authorList>
    </citation>
    <scope>NUCLEOTIDE SEQUENCE</scope>
    <source>
        <strain evidence="5">Ploen Becks lab</strain>
    </source>
</reference>
<dbReference type="OrthoDB" id="6931832at2759"/>
<evidence type="ECO:0000256" key="3">
    <source>
        <dbReference type="ARBA" id="ARBA00022833"/>
    </source>
</evidence>
<accession>A0A814FNV3</accession>
<feature type="domain" description="FLYWCH-type" evidence="4">
    <location>
        <begin position="32"/>
        <end position="81"/>
    </location>
</feature>
<name>A0A814FNV3_9BILA</name>
<dbReference type="Proteomes" id="UP000663879">
    <property type="component" value="Unassembled WGS sequence"/>
</dbReference>
<keyword evidence="1" id="KW-0479">Metal-binding</keyword>
<evidence type="ECO:0000256" key="1">
    <source>
        <dbReference type="ARBA" id="ARBA00022723"/>
    </source>
</evidence>
<dbReference type="InterPro" id="IPR007588">
    <property type="entry name" value="Znf_FLYWCH"/>
</dbReference>
<evidence type="ECO:0000256" key="2">
    <source>
        <dbReference type="ARBA" id="ARBA00022771"/>
    </source>
</evidence>
<evidence type="ECO:0000313" key="5">
    <source>
        <dbReference type="EMBL" id="CAF0987501.1"/>
    </source>
</evidence>
<evidence type="ECO:0000259" key="4">
    <source>
        <dbReference type="Pfam" id="PF04500"/>
    </source>
</evidence>
<dbReference type="Gene3D" id="2.20.25.240">
    <property type="match status" value="1"/>
</dbReference>
<sequence>MFYKLLTDTLKLIQSTKKKKDGSVSWFLVDDEGHEYKVAYESSISGTITWRCNNSEFPNCPGKVVTKGHSRPITVKKLHEHNASIKTKVKELYANIRIMSANNPDTQPRKIILECTKGLSEEIVAHLPTYSSTRQVCSRARINPYEDFEIPSDFSFILPEQFKNLENGEKFLFFDEISGEDRILIFTTEKNLSLLTEYRNLLCDGTFGSFAF</sequence>
<dbReference type="Pfam" id="PF04500">
    <property type="entry name" value="FLYWCH"/>
    <property type="match status" value="1"/>
</dbReference>
<keyword evidence="3" id="KW-0862">Zinc</keyword>